<name>A0A0F7ZMV8_9HYPO</name>
<evidence type="ECO:0000313" key="2">
    <source>
        <dbReference type="EMBL" id="KJZ72675.1"/>
    </source>
</evidence>
<accession>A0A0F7ZMV8</accession>
<dbReference type="EMBL" id="KQ030543">
    <property type="protein sequence ID" value="KJZ72675.1"/>
    <property type="molecule type" value="Genomic_DNA"/>
</dbReference>
<sequence>MTVELDNGPAKFRATAVQHYFRHPDSQQQQGADVPQAPQAEANNDGIEVAKPFENPEPERPRKAPVADQQHAAATHQRRQRISPPVPFLGSSLLSSSLLSNQHANLFLSPKERAALDLAVKSRTEKKNHRRWPTV</sequence>
<dbReference type="Proteomes" id="UP000054481">
    <property type="component" value="Unassembled WGS sequence"/>
</dbReference>
<evidence type="ECO:0000313" key="3">
    <source>
        <dbReference type="Proteomes" id="UP000054481"/>
    </source>
</evidence>
<organism evidence="2 3">
    <name type="scientific">Hirsutella minnesotensis 3608</name>
    <dbReference type="NCBI Taxonomy" id="1043627"/>
    <lineage>
        <taxon>Eukaryota</taxon>
        <taxon>Fungi</taxon>
        <taxon>Dikarya</taxon>
        <taxon>Ascomycota</taxon>
        <taxon>Pezizomycotina</taxon>
        <taxon>Sordariomycetes</taxon>
        <taxon>Hypocreomycetidae</taxon>
        <taxon>Hypocreales</taxon>
        <taxon>Ophiocordycipitaceae</taxon>
        <taxon>Hirsutella</taxon>
    </lineage>
</organism>
<reference evidence="2 3" key="1">
    <citation type="journal article" date="2014" name="Genome Biol. Evol.">
        <title>Comparative genomics and transcriptomics analyses reveal divergent lifestyle features of nematode endoparasitic fungus Hirsutella minnesotensis.</title>
        <authorList>
            <person name="Lai Y."/>
            <person name="Liu K."/>
            <person name="Zhang X."/>
            <person name="Zhang X."/>
            <person name="Li K."/>
            <person name="Wang N."/>
            <person name="Shu C."/>
            <person name="Wu Y."/>
            <person name="Wang C."/>
            <person name="Bushley K.E."/>
            <person name="Xiang M."/>
            <person name="Liu X."/>
        </authorList>
    </citation>
    <scope>NUCLEOTIDE SEQUENCE [LARGE SCALE GENOMIC DNA]</scope>
    <source>
        <strain evidence="2 3">3608</strain>
    </source>
</reference>
<dbReference type="AlphaFoldDB" id="A0A0F7ZMV8"/>
<proteinExistence type="predicted"/>
<gene>
    <name evidence="2" type="ORF">HIM_07867</name>
</gene>
<feature type="region of interest" description="Disordered" evidence="1">
    <location>
        <begin position="1"/>
        <end position="87"/>
    </location>
</feature>
<keyword evidence="3" id="KW-1185">Reference proteome</keyword>
<evidence type="ECO:0000256" key="1">
    <source>
        <dbReference type="SAM" id="MobiDB-lite"/>
    </source>
</evidence>
<protein>
    <submittedName>
        <fullName evidence="2">Uncharacterized protein</fullName>
    </submittedName>
</protein>